<proteinExistence type="predicted"/>
<dbReference type="Gene3D" id="3.40.50.10110">
    <property type="entry name" value="DNA polymerase III subunit chi"/>
    <property type="match status" value="1"/>
</dbReference>
<protein>
    <submittedName>
        <fullName evidence="1">DNA polymerase III chi subunit</fullName>
        <ecNumber evidence="1">2.7.7.7</ecNumber>
    </submittedName>
</protein>
<dbReference type="PANTHER" id="PTHR38767:SF1">
    <property type="entry name" value="DNA POLYMERASE III SUBUNIT CHI"/>
    <property type="match status" value="1"/>
</dbReference>
<accession>A0ABQ0JLY3</accession>
<dbReference type="EMBL" id="BBMS01000073">
    <property type="protein sequence ID" value="GAL29761.1"/>
    <property type="molecule type" value="Genomic_DNA"/>
</dbReference>
<dbReference type="Proteomes" id="UP000029223">
    <property type="component" value="Unassembled WGS sequence"/>
</dbReference>
<dbReference type="Pfam" id="PF04364">
    <property type="entry name" value="DNA_pol3_chi"/>
    <property type="match status" value="1"/>
</dbReference>
<evidence type="ECO:0000313" key="2">
    <source>
        <dbReference type="Proteomes" id="UP000029223"/>
    </source>
</evidence>
<sequence length="164" mass="18628">MSTSKPSVYKNNDMNTATFYIIGENSEQATEQGWFAYAHFLSRHFVGQGAKLYINCTDRQHAEAVAEFFWQVSPEQFIAHNLVGEGPKNGTPVEIGFEGLKPSWNRQLVINMANSHATFANSFGQVVDFVPCEEKAKQVARERYKIYRQAGYQLQTIEIQHSES</sequence>
<dbReference type="SUPFAM" id="SSF102400">
    <property type="entry name" value="DNA polymerase III chi subunit"/>
    <property type="match status" value="1"/>
</dbReference>
<organism evidence="1 2">
    <name type="scientific">Vibrio variabilis</name>
    <dbReference type="NCBI Taxonomy" id="990271"/>
    <lineage>
        <taxon>Bacteria</taxon>
        <taxon>Pseudomonadati</taxon>
        <taxon>Pseudomonadota</taxon>
        <taxon>Gammaproteobacteria</taxon>
        <taxon>Vibrionales</taxon>
        <taxon>Vibrionaceae</taxon>
        <taxon>Vibrio</taxon>
    </lineage>
</organism>
<keyword evidence="1" id="KW-0808">Transferase</keyword>
<gene>
    <name evidence="1" type="ORF">JCM19239_1764</name>
</gene>
<dbReference type="InterPro" id="IPR007459">
    <property type="entry name" value="DNA_pol3_chi"/>
</dbReference>
<comment type="caution">
    <text evidence="1">The sequence shown here is derived from an EMBL/GenBank/DDBJ whole genome shotgun (WGS) entry which is preliminary data.</text>
</comment>
<name>A0ABQ0JLY3_9VIBR</name>
<keyword evidence="1" id="KW-0548">Nucleotidyltransferase</keyword>
<dbReference type="InterPro" id="IPR036768">
    <property type="entry name" value="PolIII_chi_sf"/>
</dbReference>
<keyword evidence="2" id="KW-1185">Reference proteome</keyword>
<dbReference type="GO" id="GO:0003887">
    <property type="term" value="F:DNA-directed DNA polymerase activity"/>
    <property type="evidence" value="ECO:0007669"/>
    <property type="project" value="UniProtKB-EC"/>
</dbReference>
<dbReference type="PANTHER" id="PTHR38767">
    <property type="entry name" value="DNA POLYMERASE III SUBUNIT CHI"/>
    <property type="match status" value="1"/>
</dbReference>
<dbReference type="EC" id="2.7.7.7" evidence="1"/>
<reference evidence="2" key="2">
    <citation type="submission" date="2014-09" db="EMBL/GenBank/DDBJ databases">
        <authorList>
            <consortium name="NBRP consortium"/>
            <person name="Sawabe T."/>
            <person name="Meirelles P."/>
            <person name="Nakanishi M."/>
            <person name="Sayaka M."/>
            <person name="Hattori M."/>
            <person name="Ohkuma M."/>
        </authorList>
    </citation>
    <scope>NUCLEOTIDE SEQUENCE [LARGE SCALE GENOMIC DNA]</scope>
    <source>
        <strain evidence="2">JCM 19239</strain>
    </source>
</reference>
<reference evidence="2" key="1">
    <citation type="submission" date="2014-09" db="EMBL/GenBank/DDBJ databases">
        <title>Vibrio variabilis JCM 19239. (C206) whole genome shotgun sequence.</title>
        <authorList>
            <person name="Sawabe T."/>
            <person name="Meirelles P."/>
            <person name="Nakanishi M."/>
            <person name="Sayaka M."/>
            <person name="Hattori M."/>
            <person name="Ohkuma M."/>
        </authorList>
    </citation>
    <scope>NUCLEOTIDE SEQUENCE [LARGE SCALE GENOMIC DNA]</scope>
    <source>
        <strain evidence="2">JCM 19239</strain>
    </source>
</reference>
<evidence type="ECO:0000313" key="1">
    <source>
        <dbReference type="EMBL" id="GAL29761.1"/>
    </source>
</evidence>